<evidence type="ECO:0000256" key="1">
    <source>
        <dbReference type="SAM" id="Phobius"/>
    </source>
</evidence>
<gene>
    <name evidence="2" type="ORF">SAMN04488008_104249</name>
</gene>
<name>A0A1H7RDM6_9FLAO</name>
<evidence type="ECO:0000313" key="3">
    <source>
        <dbReference type="Proteomes" id="UP000198990"/>
    </source>
</evidence>
<evidence type="ECO:0000313" key="2">
    <source>
        <dbReference type="EMBL" id="SEL58058.1"/>
    </source>
</evidence>
<feature type="transmembrane region" description="Helical" evidence="1">
    <location>
        <begin position="39"/>
        <end position="58"/>
    </location>
</feature>
<sequence length="75" mass="8444">MFVGKDILPQLCIAQRGLITVLLFYEIPIETQVATFNQGILLFVIIGTSLIMKFVMIYDKPWAGTVINTVNNKKV</sequence>
<feature type="transmembrane region" description="Helical" evidence="1">
    <location>
        <begin position="7"/>
        <end position="27"/>
    </location>
</feature>
<keyword evidence="1" id="KW-1133">Transmembrane helix</keyword>
<protein>
    <submittedName>
        <fullName evidence="2">Uncharacterized protein</fullName>
    </submittedName>
</protein>
<accession>A0A1H7RDM6</accession>
<reference evidence="3" key="1">
    <citation type="submission" date="2016-10" db="EMBL/GenBank/DDBJ databases">
        <authorList>
            <person name="Varghese N."/>
            <person name="Submissions S."/>
        </authorList>
    </citation>
    <scope>NUCLEOTIDE SEQUENCE [LARGE SCALE GENOMIC DNA]</scope>
    <source>
        <strain evidence="3">DSM 16471</strain>
    </source>
</reference>
<dbReference type="AlphaFoldDB" id="A0A1H7RDM6"/>
<keyword evidence="3" id="KW-1185">Reference proteome</keyword>
<organism evidence="2 3">
    <name type="scientific">Maribacter orientalis</name>
    <dbReference type="NCBI Taxonomy" id="228957"/>
    <lineage>
        <taxon>Bacteria</taxon>
        <taxon>Pseudomonadati</taxon>
        <taxon>Bacteroidota</taxon>
        <taxon>Flavobacteriia</taxon>
        <taxon>Flavobacteriales</taxon>
        <taxon>Flavobacteriaceae</taxon>
        <taxon>Maribacter</taxon>
    </lineage>
</organism>
<keyword evidence="1" id="KW-0812">Transmembrane</keyword>
<proteinExistence type="predicted"/>
<keyword evidence="1" id="KW-0472">Membrane</keyword>
<dbReference type="EMBL" id="FNZN01000004">
    <property type="protein sequence ID" value="SEL58058.1"/>
    <property type="molecule type" value="Genomic_DNA"/>
</dbReference>
<dbReference type="RefSeq" id="WP_245737199.1">
    <property type="nucleotide sequence ID" value="NZ_FNZN01000004.1"/>
</dbReference>
<dbReference type="Proteomes" id="UP000198990">
    <property type="component" value="Unassembled WGS sequence"/>
</dbReference>